<name>A0ABV0EZM4_9ENTE</name>
<dbReference type="Pfam" id="PF03061">
    <property type="entry name" value="4HBT"/>
    <property type="match status" value="1"/>
</dbReference>
<dbReference type="Pfam" id="PF00571">
    <property type="entry name" value="CBS"/>
    <property type="match status" value="2"/>
</dbReference>
<dbReference type="Gene3D" id="3.10.580.10">
    <property type="entry name" value="CBS-domain"/>
    <property type="match status" value="1"/>
</dbReference>
<dbReference type="InterPro" id="IPR028979">
    <property type="entry name" value="Ser_kin/Pase_Hpr-like_N_sf"/>
</dbReference>
<dbReference type="InterPro" id="IPR036388">
    <property type="entry name" value="WH-like_DNA-bd_sf"/>
</dbReference>
<organism evidence="4 5">
    <name type="scientific">Enterococcus diestrammenae</name>
    <dbReference type="NCBI Taxonomy" id="1155073"/>
    <lineage>
        <taxon>Bacteria</taxon>
        <taxon>Bacillati</taxon>
        <taxon>Bacillota</taxon>
        <taxon>Bacilli</taxon>
        <taxon>Lactobacillales</taxon>
        <taxon>Enterococcaceae</taxon>
        <taxon>Enterococcus</taxon>
    </lineage>
</organism>
<evidence type="ECO:0000256" key="1">
    <source>
        <dbReference type="ARBA" id="ARBA00023122"/>
    </source>
</evidence>
<evidence type="ECO:0000313" key="5">
    <source>
        <dbReference type="Proteomes" id="UP001429357"/>
    </source>
</evidence>
<dbReference type="CDD" id="cd04596">
    <property type="entry name" value="CBS_pair_DRTGG_assoc"/>
    <property type="match status" value="1"/>
</dbReference>
<feature type="domain" description="CBS" evidence="3">
    <location>
        <begin position="256"/>
        <end position="313"/>
    </location>
</feature>
<dbReference type="Gene3D" id="3.40.1390.20">
    <property type="entry name" value="HprK N-terminal domain-like"/>
    <property type="match status" value="1"/>
</dbReference>
<reference evidence="4 5" key="2">
    <citation type="submission" date="2024-02" db="EMBL/GenBank/DDBJ databases">
        <title>The Genome Sequence of Enterococcus diestrammenae JM9A.</title>
        <authorList>
            <person name="Earl A."/>
            <person name="Manson A."/>
            <person name="Gilmore M."/>
            <person name="Sanders J."/>
            <person name="Shea T."/>
            <person name="Howe W."/>
            <person name="Livny J."/>
            <person name="Cuomo C."/>
            <person name="Neafsey D."/>
            <person name="Birren B."/>
        </authorList>
    </citation>
    <scope>NUCLEOTIDE SEQUENCE [LARGE SCALE GENOMIC DNA]</scope>
    <source>
        <strain evidence="4 5">JM9A</strain>
    </source>
</reference>
<dbReference type="Gene3D" id="1.10.10.10">
    <property type="entry name" value="Winged helix-like DNA-binding domain superfamily/Winged helix DNA-binding domain"/>
    <property type="match status" value="1"/>
</dbReference>
<dbReference type="PANTHER" id="PTHR43080">
    <property type="entry name" value="CBS DOMAIN-CONTAINING PROTEIN CBSX3, MITOCHONDRIAL"/>
    <property type="match status" value="1"/>
</dbReference>
<dbReference type="InterPro" id="IPR029069">
    <property type="entry name" value="HotDog_dom_sf"/>
</dbReference>
<comment type="caution">
    <text evidence="4">The sequence shown here is derived from an EMBL/GenBank/DDBJ whole genome shotgun (WGS) entry which is preliminary data.</text>
</comment>
<dbReference type="SUPFAM" id="SSF75138">
    <property type="entry name" value="HprK N-terminal domain-like"/>
    <property type="match status" value="1"/>
</dbReference>
<reference evidence="5" key="1">
    <citation type="submission" date="2016-06" db="EMBL/GenBank/DDBJ databases">
        <title>Four novel species of enterococci isolated from chicken manure.</title>
        <authorList>
            <person name="Van Tyne D."/>
        </authorList>
    </citation>
    <scope>NUCLEOTIDE SEQUENCE [LARGE SCALE GENOMIC DNA]</scope>
    <source>
        <strain evidence="5">JM9A</strain>
    </source>
</reference>
<dbReference type="RefSeq" id="WP_161870847.1">
    <property type="nucleotide sequence ID" value="NZ_JAQFAM010000009.1"/>
</dbReference>
<dbReference type="Proteomes" id="UP001429357">
    <property type="component" value="Unassembled WGS sequence"/>
</dbReference>
<dbReference type="SUPFAM" id="SSF54637">
    <property type="entry name" value="Thioesterase/thiol ester dehydrase-isomerase"/>
    <property type="match status" value="1"/>
</dbReference>
<dbReference type="SUPFAM" id="SSF46785">
    <property type="entry name" value="Winged helix' DNA-binding domain"/>
    <property type="match status" value="1"/>
</dbReference>
<evidence type="ECO:0000259" key="3">
    <source>
        <dbReference type="PROSITE" id="PS51371"/>
    </source>
</evidence>
<dbReference type="Pfam" id="PF07085">
    <property type="entry name" value="DRTGG"/>
    <property type="match status" value="1"/>
</dbReference>
<proteinExistence type="predicted"/>
<dbReference type="InterPro" id="IPR046342">
    <property type="entry name" value="CBS_dom_sf"/>
</dbReference>
<dbReference type="InterPro" id="IPR051257">
    <property type="entry name" value="Diverse_CBS-Domain"/>
</dbReference>
<dbReference type="InterPro" id="IPR000644">
    <property type="entry name" value="CBS_dom"/>
</dbReference>
<accession>A0ABV0EZM4</accession>
<evidence type="ECO:0000313" key="4">
    <source>
        <dbReference type="EMBL" id="MEO1781258.1"/>
    </source>
</evidence>
<feature type="domain" description="CBS" evidence="3">
    <location>
        <begin position="195"/>
        <end position="254"/>
    </location>
</feature>
<evidence type="ECO:0000256" key="2">
    <source>
        <dbReference type="PROSITE-ProRule" id="PRU00703"/>
    </source>
</evidence>
<dbReference type="InterPro" id="IPR010766">
    <property type="entry name" value="DRTGG"/>
</dbReference>
<dbReference type="PROSITE" id="PS51371">
    <property type="entry name" value="CBS"/>
    <property type="match status" value="2"/>
</dbReference>
<dbReference type="SUPFAM" id="SSF54631">
    <property type="entry name" value="CBS-domain pair"/>
    <property type="match status" value="1"/>
</dbReference>
<protein>
    <submittedName>
        <fullName evidence="4">CBS domain-containing protein</fullName>
    </submittedName>
</protein>
<sequence>MATKHDLILNHIESLPIGDRISVRGIAKALNVSEGTAYRAIKDAENIGLVSTIQRVGTIRIERKLKKHIERLTFGEVVQIIEGDVLGGADGLNKVLNKFVIGAMKEEAMERYITPGSLMIVGNREEVHRLALEHGAAVLITGGFGTSAEIARLADKVAMPVMSTTYDTFTVATMINRALSDQLIKKDIMLVSDIYVPLEKTLYLNSQDTVKDYKKLADRSSHSRFPVVNRSMRLVGIVTAKDILEKSDKLTIEKVMTKDPNFVKREMSVASVSHQMIWDGLEVMPVVSDDLSLVGLVSRQDVMKAMQLVQRQTQMSDTISDQITGEIQLIDHDGDGKKKEMPEFLFTVSPQMVNEVGTISMGVLNEVVANAVKRTLYFNQRRNTWIEQINLHYFRLIQLESQLVIRPRILELGRRSAKLDIEIYIENTLVAKAIVVCQVLERP</sequence>
<keyword evidence="1 2" id="KW-0129">CBS domain</keyword>
<dbReference type="Gene3D" id="3.10.129.10">
    <property type="entry name" value="Hotdog Thioesterase"/>
    <property type="match status" value="1"/>
</dbReference>
<dbReference type="InterPro" id="IPR036390">
    <property type="entry name" value="WH_DNA-bd_sf"/>
</dbReference>
<dbReference type="PANTHER" id="PTHR43080:SF2">
    <property type="entry name" value="CBS DOMAIN-CONTAINING PROTEIN"/>
    <property type="match status" value="1"/>
</dbReference>
<dbReference type="InterPro" id="IPR006683">
    <property type="entry name" value="Thioestr_dom"/>
</dbReference>
<gene>
    <name evidence="4" type="ORF">BAU18_000837</name>
</gene>
<dbReference type="SMART" id="SM00116">
    <property type="entry name" value="CBS"/>
    <property type="match status" value="2"/>
</dbReference>
<dbReference type="EMBL" id="MAEI02000001">
    <property type="protein sequence ID" value="MEO1781258.1"/>
    <property type="molecule type" value="Genomic_DNA"/>
</dbReference>
<keyword evidence="5" id="KW-1185">Reference proteome</keyword>